<dbReference type="FunFam" id="1.10.287.110:FF:000006">
    <property type="entry name" value="Import inner membrane translocase subunit TIM16"/>
    <property type="match status" value="1"/>
</dbReference>
<dbReference type="GO" id="GO:0030150">
    <property type="term" value="P:protein import into mitochondrial matrix"/>
    <property type="evidence" value="ECO:0007669"/>
    <property type="project" value="InterPro"/>
</dbReference>
<reference evidence="14 15" key="1">
    <citation type="journal article" date="2018" name="BMC Genomics">
        <title>Genomic evidence for intraspecific hybridization in a clonal and extremely halotolerant yeast.</title>
        <authorList>
            <person name="Gostincar C."/>
            <person name="Stajich J.E."/>
            <person name="Zupancic J."/>
            <person name="Zalar P."/>
            <person name="Gunde-Cimerman N."/>
        </authorList>
    </citation>
    <scope>NUCLEOTIDE SEQUENCE [LARGE SCALE GENOMIC DNA]</scope>
    <source>
        <strain evidence="14 15">EXF-151</strain>
    </source>
</reference>
<evidence type="ECO:0000256" key="6">
    <source>
        <dbReference type="ARBA" id="ARBA00022792"/>
    </source>
</evidence>
<evidence type="ECO:0000256" key="3">
    <source>
        <dbReference type="ARBA" id="ARBA00013571"/>
    </source>
</evidence>
<keyword evidence="9" id="KW-0496">Mitochondrion</keyword>
<feature type="region of interest" description="Disordered" evidence="13">
    <location>
        <begin position="1"/>
        <end position="25"/>
    </location>
</feature>
<dbReference type="PANTHER" id="PTHR12388:SF0">
    <property type="entry name" value="MITOCHONDRIAL IMPORT INNER MEMBRANE TRANSLOCASE SUBUNIT TIM16"/>
    <property type="match status" value="1"/>
</dbReference>
<evidence type="ECO:0000256" key="5">
    <source>
        <dbReference type="ARBA" id="ARBA00022448"/>
    </source>
</evidence>
<keyword evidence="7" id="KW-0653">Protein transport</keyword>
<feature type="region of interest" description="Disordered" evidence="13">
    <location>
        <begin position="265"/>
        <end position="290"/>
    </location>
</feature>
<evidence type="ECO:0000256" key="11">
    <source>
        <dbReference type="ARBA" id="ARBA00030422"/>
    </source>
</evidence>
<dbReference type="VEuPathDB" id="FungiDB:BTJ68_07268"/>
<evidence type="ECO:0000256" key="7">
    <source>
        <dbReference type="ARBA" id="ARBA00022927"/>
    </source>
</evidence>
<proteinExistence type="inferred from homology"/>
<evidence type="ECO:0000256" key="12">
    <source>
        <dbReference type="ARBA" id="ARBA00031407"/>
    </source>
</evidence>
<evidence type="ECO:0000256" key="2">
    <source>
        <dbReference type="ARBA" id="ARBA00008817"/>
    </source>
</evidence>
<evidence type="ECO:0000313" key="14">
    <source>
        <dbReference type="EMBL" id="RMY28295.1"/>
    </source>
</evidence>
<comment type="similarity">
    <text evidence="2">Belongs to the TIM16/PAM16 family.</text>
</comment>
<dbReference type="InterPro" id="IPR005341">
    <property type="entry name" value="Tim16"/>
</dbReference>
<dbReference type="AlphaFoldDB" id="A0A3M7AL32"/>
<dbReference type="Proteomes" id="UP000270230">
    <property type="component" value="Unassembled WGS sequence"/>
</dbReference>
<feature type="compositionally biased region" description="Low complexity" evidence="13">
    <location>
        <begin position="10"/>
        <end position="21"/>
    </location>
</feature>
<dbReference type="Pfam" id="PF03656">
    <property type="entry name" value="Pam16"/>
    <property type="match status" value="1"/>
</dbReference>
<evidence type="ECO:0000313" key="15">
    <source>
        <dbReference type="Proteomes" id="UP000270230"/>
    </source>
</evidence>
<comment type="caution">
    <text evidence="14">The sequence shown here is derived from an EMBL/GenBank/DDBJ whole genome shotgun (WGS) entry which is preliminary data.</text>
</comment>
<keyword evidence="6" id="KW-0999">Mitochondrion inner membrane</keyword>
<dbReference type="GO" id="GO:0005744">
    <property type="term" value="C:TIM23 mitochondrial import inner membrane translocase complex"/>
    <property type="evidence" value="ECO:0007669"/>
    <property type="project" value="InterPro"/>
</dbReference>
<evidence type="ECO:0000256" key="4">
    <source>
        <dbReference type="ARBA" id="ARBA00020721"/>
    </source>
</evidence>
<evidence type="ECO:0000256" key="10">
    <source>
        <dbReference type="ARBA" id="ARBA00023136"/>
    </source>
</evidence>
<feature type="region of interest" description="Disordered" evidence="13">
    <location>
        <begin position="47"/>
        <end position="74"/>
    </location>
</feature>
<gene>
    <name evidence="14" type="ORF">D0865_15801</name>
</gene>
<evidence type="ECO:0000256" key="9">
    <source>
        <dbReference type="ARBA" id="ARBA00023128"/>
    </source>
</evidence>
<dbReference type="Gene3D" id="1.10.287.110">
    <property type="entry name" value="DnaJ domain"/>
    <property type="match status" value="1"/>
</dbReference>
<dbReference type="PANTHER" id="PTHR12388">
    <property type="entry name" value="MITOCHONDRIA ASSOCIATED GRANULOCYTE MACROPHAGE CSF SIGNALING MOLECULE"/>
    <property type="match status" value="1"/>
</dbReference>
<dbReference type="InterPro" id="IPR036869">
    <property type="entry name" value="J_dom_sf"/>
</dbReference>
<dbReference type="EMBL" id="QWIN01002778">
    <property type="protein sequence ID" value="RMY28295.1"/>
    <property type="molecule type" value="Genomic_DNA"/>
</dbReference>
<name>A0A3M7AL32_HORWE</name>
<keyword evidence="8" id="KW-0811">Translocation</keyword>
<keyword evidence="10" id="KW-0472">Membrane</keyword>
<keyword evidence="5" id="KW-0813">Transport</keyword>
<evidence type="ECO:0000256" key="1">
    <source>
        <dbReference type="ARBA" id="ARBA00004637"/>
    </source>
</evidence>
<evidence type="ECO:0000256" key="13">
    <source>
        <dbReference type="SAM" id="MobiDB-lite"/>
    </source>
</evidence>
<accession>A0A3M7AL32</accession>
<organism evidence="14 15">
    <name type="scientific">Hortaea werneckii</name>
    <name type="common">Black yeast</name>
    <name type="synonym">Cladosporium werneckii</name>
    <dbReference type="NCBI Taxonomy" id="91943"/>
    <lineage>
        <taxon>Eukaryota</taxon>
        <taxon>Fungi</taxon>
        <taxon>Dikarya</taxon>
        <taxon>Ascomycota</taxon>
        <taxon>Pezizomycotina</taxon>
        <taxon>Dothideomycetes</taxon>
        <taxon>Dothideomycetidae</taxon>
        <taxon>Mycosphaerellales</taxon>
        <taxon>Teratosphaeriaceae</taxon>
        <taxon>Hortaea</taxon>
    </lineage>
</organism>
<evidence type="ECO:0000256" key="8">
    <source>
        <dbReference type="ARBA" id="ARBA00023010"/>
    </source>
</evidence>
<protein>
    <recommendedName>
        <fullName evidence="4">Mitochondrial import inner membrane translocase subunit TIM16</fullName>
    </recommendedName>
    <alternativeName>
        <fullName evidence="3">Mitochondrial import inner membrane translocase subunit tim16</fullName>
    </alternativeName>
    <alternativeName>
        <fullName evidence="11 12">Presequence translocated-associated motor subunit PAM16</fullName>
    </alternativeName>
</protein>
<dbReference type="OrthoDB" id="10262892at2759"/>
<sequence>MTTPAVPIPSSSSTQVQSSTSWPEPVLRRRATTGAIACDADLPSHYPTVPALDGRQSELAGTPDGTFDGRRGKTRSHIRPNPIYHLYLLYSLGIAITSGRQIDLSTLLSILSIGDLYTPGRKPWYASPSSSISTQPVIEEHRTNTGHLPSLPTFQAHRIISQVVFTGARVFGRAFAEAYKQASASQKFAAAGNAQAGNTAASSGLTLDEACRILNVAPPKGGQGSVEKTHEQFKRLFDMNDPKRGGSFYLQSKVLRARERIEMEVRSRAEESEREEEMRRGWRPKLYRDR</sequence>
<comment type="subcellular location">
    <subcellularLocation>
        <location evidence="1">Mitochondrion inner membrane</location>
        <topology evidence="1">Peripheral membrane protein</topology>
    </subcellularLocation>
</comment>